<reference evidence="3" key="1">
    <citation type="journal article" date="2020" name="mSystems">
        <title>Genome- and Community-Level Interaction Insights into Carbon Utilization and Element Cycling Functions of Hydrothermarchaeota in Hydrothermal Sediment.</title>
        <authorList>
            <person name="Zhou Z."/>
            <person name="Liu Y."/>
            <person name="Xu W."/>
            <person name="Pan J."/>
            <person name="Luo Z.H."/>
            <person name="Li M."/>
        </authorList>
    </citation>
    <scope>NUCLEOTIDE SEQUENCE</scope>
    <source>
        <strain evidence="3">HyVt-388</strain>
    </source>
</reference>
<feature type="transmembrane region" description="Helical" evidence="1">
    <location>
        <begin position="518"/>
        <end position="536"/>
    </location>
</feature>
<dbReference type="Pfam" id="PF11874">
    <property type="entry name" value="DUF3394"/>
    <property type="match status" value="1"/>
</dbReference>
<evidence type="ECO:0000313" key="3">
    <source>
        <dbReference type="EMBL" id="HEC78005.1"/>
    </source>
</evidence>
<feature type="transmembrane region" description="Helical" evidence="1">
    <location>
        <begin position="363"/>
        <end position="380"/>
    </location>
</feature>
<dbReference type="NCBIfam" id="TIGR02123">
    <property type="entry name" value="TRAP_fused"/>
    <property type="match status" value="1"/>
</dbReference>
<keyword evidence="1" id="KW-0812">Transmembrane</keyword>
<evidence type="ECO:0000313" key="4">
    <source>
        <dbReference type="Proteomes" id="UP000885826"/>
    </source>
</evidence>
<dbReference type="Pfam" id="PF06808">
    <property type="entry name" value="DctM"/>
    <property type="match status" value="1"/>
</dbReference>
<dbReference type="PANTHER" id="PTHR43849:SF2">
    <property type="entry name" value="BLL3936 PROTEIN"/>
    <property type="match status" value="1"/>
</dbReference>
<feature type="transmembrane region" description="Helical" evidence="1">
    <location>
        <begin position="386"/>
        <end position="402"/>
    </location>
</feature>
<proteinExistence type="predicted"/>
<feature type="transmembrane region" description="Helical" evidence="1">
    <location>
        <begin position="626"/>
        <end position="646"/>
    </location>
</feature>
<comment type="caution">
    <text evidence="3">The sequence shown here is derived from an EMBL/GenBank/DDBJ whole genome shotgun (WGS) entry which is preliminary data.</text>
</comment>
<dbReference type="AlphaFoldDB" id="A0A9C9ELB7"/>
<feature type="transmembrane region" description="Helical" evidence="1">
    <location>
        <begin position="57"/>
        <end position="76"/>
    </location>
</feature>
<protein>
    <submittedName>
        <fullName evidence="3">TRAP transporter permease</fullName>
    </submittedName>
</protein>
<organism evidence="3 4">
    <name type="scientific">candidate division WOR-3 bacterium</name>
    <dbReference type="NCBI Taxonomy" id="2052148"/>
    <lineage>
        <taxon>Bacteria</taxon>
        <taxon>Bacteria division WOR-3</taxon>
    </lineage>
</organism>
<keyword evidence="1" id="KW-1133">Transmembrane helix</keyword>
<keyword evidence="1" id="KW-0472">Membrane</keyword>
<feature type="transmembrane region" description="Helical" evidence="1">
    <location>
        <begin position="652"/>
        <end position="670"/>
    </location>
</feature>
<feature type="transmembrane region" description="Helical" evidence="1">
    <location>
        <begin position="318"/>
        <end position="336"/>
    </location>
</feature>
<feature type="transmembrane region" description="Helical" evidence="1">
    <location>
        <begin position="146"/>
        <end position="171"/>
    </location>
</feature>
<feature type="transmembrane region" description="Helical" evidence="1">
    <location>
        <begin position="120"/>
        <end position="139"/>
    </location>
</feature>
<feature type="transmembrane region" description="Helical" evidence="1">
    <location>
        <begin position="592"/>
        <end position="614"/>
    </location>
</feature>
<dbReference type="InterPro" id="IPR011853">
    <property type="entry name" value="TRAP_DctM-Dct_fused"/>
</dbReference>
<dbReference type="EMBL" id="DRIG01000029">
    <property type="protein sequence ID" value="HEC78005.1"/>
    <property type="molecule type" value="Genomic_DNA"/>
</dbReference>
<sequence>MRRTSKLELAKEILEEETGKLRTDKKSDRIVIAALSIGWALFQLALPRFIILDSITIRAVHLAFAVMLVFLTIPLLKRRGEIKFLNSKKYIPLLDYLLAVVACFTVLYIVLDWTGISMRAGIPGVRDIVMSILLIIIVFEASRRAIGIPLVLIAILFTIYSFVGPYLPSVFALRGVSLEKYLSQVALSTEGIYGIPLDVSANTVFLFVLLGAMLERAGAVHFFNDLAISLLGRFKGGPAKAAVVASGLTGLVSGSSIANVVTTGTFTIPLMKKVGYPAKVAAATEVAASTNGQLMPPIMGAAAFIIAEYLSIPYLDVVKAAAIPAFVSYFALFYLTHLEASKLGMKGLPESDIPDFTTVLKNGFYYLIPLFMLIYELMVLRHTPKLAAFNAIVVLMVIIFIRETTRALKNKKSVIYGIITSIKTIGNGFIAGSRNMLTVALATACAGIVVGIVTMGIGSLIVQIVEIISAGNIFLLLLITAVASLIIGMGLPTTATYIVMASITVPVIMTLSQKAGIGYIPAIAAHLFCFYFGILADDTPPVGLAAYSAAAIAKSDPIPTGIKGFSYDLRTAVIPFMFIFNSELVLFGINNFFQGFLIFAMAVFGAFAFSNAVQGWFLTKNRWYEIPFLLAASTLFFYPAVITRLFGLNYELRYFMYGFAFLIYGAVFFAQKTRLKK</sequence>
<feature type="transmembrane region" description="Helical" evidence="1">
    <location>
        <begin position="439"/>
        <end position="462"/>
    </location>
</feature>
<name>A0A9C9ELB7_UNCW3</name>
<evidence type="ECO:0000256" key="1">
    <source>
        <dbReference type="SAM" id="Phobius"/>
    </source>
</evidence>
<accession>A0A9C9ELB7</accession>
<dbReference type="PANTHER" id="PTHR43849">
    <property type="entry name" value="BLL3936 PROTEIN"/>
    <property type="match status" value="1"/>
</dbReference>
<gene>
    <name evidence="3" type="ORF">ENI34_02540</name>
</gene>
<feature type="transmembrane region" description="Helical" evidence="1">
    <location>
        <begin position="494"/>
        <end position="511"/>
    </location>
</feature>
<dbReference type="Proteomes" id="UP000885826">
    <property type="component" value="Unassembled WGS sequence"/>
</dbReference>
<feature type="transmembrane region" description="Helical" evidence="1">
    <location>
        <begin position="30"/>
        <end position="51"/>
    </location>
</feature>
<feature type="transmembrane region" description="Helical" evidence="1">
    <location>
        <begin position="191"/>
        <end position="214"/>
    </location>
</feature>
<dbReference type="InterPro" id="IPR021814">
    <property type="entry name" value="DUF3394"/>
</dbReference>
<evidence type="ECO:0000259" key="2">
    <source>
        <dbReference type="Pfam" id="PF06808"/>
    </source>
</evidence>
<feature type="transmembrane region" description="Helical" evidence="1">
    <location>
        <begin position="469"/>
        <end position="488"/>
    </location>
</feature>
<dbReference type="InterPro" id="IPR010656">
    <property type="entry name" value="DctM"/>
</dbReference>
<feature type="transmembrane region" description="Helical" evidence="1">
    <location>
        <begin position="96"/>
        <end position="114"/>
    </location>
</feature>
<feature type="domain" description="TRAP C4-dicarboxylate transport system permease DctM subunit" evidence="2">
    <location>
        <begin position="133"/>
        <end position="589"/>
    </location>
</feature>
<feature type="transmembrane region" description="Helical" evidence="1">
    <location>
        <begin position="414"/>
        <end position="433"/>
    </location>
</feature>